<proteinExistence type="inferred from homology"/>
<keyword evidence="9 11" id="KW-0739">Sodium transport</keyword>
<evidence type="ECO:0000256" key="7">
    <source>
        <dbReference type="ARBA" id="ARBA00023065"/>
    </source>
</evidence>
<evidence type="ECO:0008006" key="15">
    <source>
        <dbReference type="Google" id="ProtNLM"/>
    </source>
</evidence>
<accession>A0A7J7K8Y3</accession>
<dbReference type="AlphaFoldDB" id="A0A7J7K8Y3"/>
<comment type="caution">
    <text evidence="13">The sequence shown here is derived from an EMBL/GenBank/DDBJ whole genome shotgun (WGS) entry which is preliminary data.</text>
</comment>
<dbReference type="Gene3D" id="2.60.470.10">
    <property type="entry name" value="Acid-sensing ion channels like domains"/>
    <property type="match status" value="1"/>
</dbReference>
<evidence type="ECO:0000256" key="4">
    <source>
        <dbReference type="ARBA" id="ARBA00022692"/>
    </source>
</evidence>
<dbReference type="Pfam" id="PF00858">
    <property type="entry name" value="ASC"/>
    <property type="match status" value="1"/>
</dbReference>
<evidence type="ECO:0000256" key="8">
    <source>
        <dbReference type="ARBA" id="ARBA00023136"/>
    </source>
</evidence>
<dbReference type="InterPro" id="IPR001873">
    <property type="entry name" value="ENaC"/>
</dbReference>
<keyword evidence="8 12" id="KW-0472">Membrane</keyword>
<evidence type="ECO:0000313" key="13">
    <source>
        <dbReference type="EMBL" id="KAF6034301.1"/>
    </source>
</evidence>
<evidence type="ECO:0000256" key="10">
    <source>
        <dbReference type="ARBA" id="ARBA00023303"/>
    </source>
</evidence>
<dbReference type="EMBL" id="VXIV02001108">
    <property type="protein sequence ID" value="KAF6034301.1"/>
    <property type="molecule type" value="Genomic_DNA"/>
</dbReference>
<evidence type="ECO:0000256" key="2">
    <source>
        <dbReference type="ARBA" id="ARBA00022448"/>
    </source>
</evidence>
<dbReference type="PRINTS" id="PR01078">
    <property type="entry name" value="AMINACHANNEL"/>
</dbReference>
<comment type="subcellular location">
    <subcellularLocation>
        <location evidence="1">Membrane</location>
        <topology evidence="1">Multi-pass membrane protein</topology>
    </subcellularLocation>
</comment>
<feature type="transmembrane region" description="Helical" evidence="12">
    <location>
        <begin position="18"/>
        <end position="39"/>
    </location>
</feature>
<dbReference type="GO" id="GO:0015280">
    <property type="term" value="F:ligand-gated sodium channel activity"/>
    <property type="evidence" value="ECO:0007669"/>
    <property type="project" value="TreeGrafter"/>
</dbReference>
<evidence type="ECO:0000256" key="9">
    <source>
        <dbReference type="ARBA" id="ARBA00023201"/>
    </source>
</evidence>
<keyword evidence="6" id="KW-0915">Sodium</keyword>
<name>A0A7J7K8Y3_BUGNE</name>
<keyword evidence="10 11" id="KW-0407">Ion channel</keyword>
<dbReference type="OrthoDB" id="6238402at2759"/>
<keyword evidence="14" id="KW-1185">Reference proteome</keyword>
<keyword evidence="7 11" id="KW-0406">Ion transport</keyword>
<reference evidence="13" key="1">
    <citation type="submission" date="2020-06" db="EMBL/GenBank/DDBJ databases">
        <title>Draft genome of Bugula neritina, a colonial animal packing powerful symbionts and potential medicines.</title>
        <authorList>
            <person name="Rayko M."/>
        </authorList>
    </citation>
    <scope>NUCLEOTIDE SEQUENCE [LARGE SCALE GENOMIC DNA]</scope>
    <source>
        <strain evidence="13">Kwan_BN1</strain>
    </source>
</reference>
<evidence type="ECO:0000256" key="11">
    <source>
        <dbReference type="RuleBase" id="RU000679"/>
    </source>
</evidence>
<keyword evidence="2 11" id="KW-0813">Transport</keyword>
<evidence type="ECO:0000313" key="14">
    <source>
        <dbReference type="Proteomes" id="UP000593567"/>
    </source>
</evidence>
<keyword evidence="4 11" id="KW-0812">Transmembrane</keyword>
<evidence type="ECO:0000256" key="1">
    <source>
        <dbReference type="ARBA" id="ARBA00004141"/>
    </source>
</evidence>
<evidence type="ECO:0000256" key="3">
    <source>
        <dbReference type="ARBA" id="ARBA00022461"/>
    </source>
</evidence>
<dbReference type="PANTHER" id="PTHR11690:SF300">
    <property type="entry name" value="PICKPOCKET PROTEIN 19"/>
    <property type="match status" value="1"/>
</dbReference>
<comment type="similarity">
    <text evidence="11">Belongs to the amiloride-sensitive sodium channel (TC 1.A.6) family.</text>
</comment>
<keyword evidence="5 12" id="KW-1133">Transmembrane helix</keyword>
<keyword evidence="3 11" id="KW-0894">Sodium channel</keyword>
<evidence type="ECO:0000256" key="5">
    <source>
        <dbReference type="ARBA" id="ARBA00022989"/>
    </source>
</evidence>
<gene>
    <name evidence="13" type="ORF">EB796_007397</name>
</gene>
<dbReference type="GO" id="GO:0005886">
    <property type="term" value="C:plasma membrane"/>
    <property type="evidence" value="ECO:0007669"/>
    <property type="project" value="TreeGrafter"/>
</dbReference>
<dbReference type="Proteomes" id="UP000593567">
    <property type="component" value="Unassembled WGS sequence"/>
</dbReference>
<protein>
    <recommendedName>
        <fullName evidence="15">SCNN1D</fullName>
    </recommendedName>
</protein>
<evidence type="ECO:0000256" key="6">
    <source>
        <dbReference type="ARBA" id="ARBA00023053"/>
    </source>
</evidence>
<evidence type="ECO:0000256" key="12">
    <source>
        <dbReference type="SAM" id="Phobius"/>
    </source>
</evidence>
<dbReference type="PANTHER" id="PTHR11690">
    <property type="entry name" value="AMILORIDE-SENSITIVE SODIUM CHANNEL-RELATED"/>
    <property type="match status" value="1"/>
</dbReference>
<organism evidence="13 14">
    <name type="scientific">Bugula neritina</name>
    <name type="common">Brown bryozoan</name>
    <name type="synonym">Sertularia neritina</name>
    <dbReference type="NCBI Taxonomy" id="10212"/>
    <lineage>
        <taxon>Eukaryota</taxon>
        <taxon>Metazoa</taxon>
        <taxon>Spiralia</taxon>
        <taxon>Lophotrochozoa</taxon>
        <taxon>Bryozoa</taxon>
        <taxon>Gymnolaemata</taxon>
        <taxon>Cheilostomatida</taxon>
        <taxon>Flustrina</taxon>
        <taxon>Buguloidea</taxon>
        <taxon>Bugulidae</taxon>
        <taxon>Bugula</taxon>
    </lineage>
</organism>
<sequence>MHGLKYVWNTEISLLRRVIWALLILGGSGYILTATYMFLDNFSNKLLTTKISIKNTPNLTFPTITICNQNFWKKSMFEQNFRENSEAKAVWREIMRDLYISKEPPADDKYNWSAPYLESAAQPIGNDEVDNFLSSRAHSINETFIRCMLLDNEAPCNEIFELKRTDSGYCAQFNGKGDVISHSAGVSGGLRLYLDAKVDEYYVGPNSFAEGFSY</sequence>